<evidence type="ECO:0000313" key="2">
    <source>
        <dbReference type="EMBL" id="KAJ1150899.1"/>
    </source>
</evidence>
<protein>
    <submittedName>
        <fullName evidence="2">Uncharacterized protein</fullName>
    </submittedName>
</protein>
<sequence length="139" mass="16426">MPLPSNDIEEFQNTNEDGTEDMWVAIVEEGICKGITRDEWNTEQNLDEPRRKQKRLAPEAQTQSNLEKRRRIETHRNRRRRTPEETQWMAARGRWRRDPRPREPPASARHKPRREEPRGLLGLAPPETPKITRRCSAGD</sequence>
<feature type="region of interest" description="Disordered" evidence="1">
    <location>
        <begin position="34"/>
        <end position="139"/>
    </location>
</feature>
<feature type="region of interest" description="Disordered" evidence="1">
    <location>
        <begin position="1"/>
        <end position="22"/>
    </location>
</feature>
<proteinExistence type="predicted"/>
<dbReference type="EMBL" id="JANPWB010000009">
    <property type="protein sequence ID" value="KAJ1150899.1"/>
    <property type="molecule type" value="Genomic_DNA"/>
</dbReference>
<feature type="compositionally biased region" description="Basic residues" evidence="1">
    <location>
        <begin position="68"/>
        <end position="81"/>
    </location>
</feature>
<evidence type="ECO:0000313" key="3">
    <source>
        <dbReference type="Proteomes" id="UP001066276"/>
    </source>
</evidence>
<comment type="caution">
    <text evidence="2">The sequence shown here is derived from an EMBL/GenBank/DDBJ whole genome shotgun (WGS) entry which is preliminary data.</text>
</comment>
<evidence type="ECO:0000256" key="1">
    <source>
        <dbReference type="SAM" id="MobiDB-lite"/>
    </source>
</evidence>
<gene>
    <name evidence="2" type="ORF">NDU88_003686</name>
</gene>
<keyword evidence="3" id="KW-1185">Reference proteome</keyword>
<name>A0AAV7RDL8_PLEWA</name>
<organism evidence="2 3">
    <name type="scientific">Pleurodeles waltl</name>
    <name type="common">Iberian ribbed newt</name>
    <dbReference type="NCBI Taxonomy" id="8319"/>
    <lineage>
        <taxon>Eukaryota</taxon>
        <taxon>Metazoa</taxon>
        <taxon>Chordata</taxon>
        <taxon>Craniata</taxon>
        <taxon>Vertebrata</taxon>
        <taxon>Euteleostomi</taxon>
        <taxon>Amphibia</taxon>
        <taxon>Batrachia</taxon>
        <taxon>Caudata</taxon>
        <taxon>Salamandroidea</taxon>
        <taxon>Salamandridae</taxon>
        <taxon>Pleurodelinae</taxon>
        <taxon>Pleurodeles</taxon>
    </lineage>
</organism>
<dbReference type="AlphaFoldDB" id="A0AAV7RDL8"/>
<accession>A0AAV7RDL8</accession>
<reference evidence="2" key="1">
    <citation type="journal article" date="2022" name="bioRxiv">
        <title>Sequencing and chromosome-scale assembly of the giantPleurodeles waltlgenome.</title>
        <authorList>
            <person name="Brown T."/>
            <person name="Elewa A."/>
            <person name="Iarovenko S."/>
            <person name="Subramanian E."/>
            <person name="Araus A.J."/>
            <person name="Petzold A."/>
            <person name="Susuki M."/>
            <person name="Suzuki K.-i.T."/>
            <person name="Hayashi T."/>
            <person name="Toyoda A."/>
            <person name="Oliveira C."/>
            <person name="Osipova E."/>
            <person name="Leigh N.D."/>
            <person name="Simon A."/>
            <person name="Yun M.H."/>
        </authorList>
    </citation>
    <scope>NUCLEOTIDE SEQUENCE</scope>
    <source>
        <strain evidence="2">20211129_DDA</strain>
        <tissue evidence="2">Liver</tissue>
    </source>
</reference>
<dbReference type="Proteomes" id="UP001066276">
    <property type="component" value="Chromosome 5"/>
</dbReference>